<comment type="caution">
    <text evidence="1">The sequence shown here is derived from an EMBL/GenBank/DDBJ whole genome shotgun (WGS) entry which is preliminary data.</text>
</comment>
<reference evidence="1 2" key="1">
    <citation type="journal article" date="2014" name="Agronomy (Basel)">
        <title>A Draft Genome Sequence for Ensete ventricosum, the Drought-Tolerant Tree Against Hunger.</title>
        <authorList>
            <person name="Harrison J."/>
            <person name="Moore K.A."/>
            <person name="Paszkiewicz K."/>
            <person name="Jones T."/>
            <person name="Grant M."/>
            <person name="Ambacheew D."/>
            <person name="Muzemil S."/>
            <person name="Studholme D.J."/>
        </authorList>
    </citation>
    <scope>NUCLEOTIDE SEQUENCE [LARGE SCALE GENOMIC DNA]</scope>
</reference>
<protein>
    <submittedName>
        <fullName evidence="1">Uncharacterized protein</fullName>
    </submittedName>
</protein>
<sequence length="69" mass="7617">MWTANLYDPVQSIVSEGGLQENRLPVLVAVEIELNDYRMYEPTRGAQVAGLLLVVERDGLSLTLSTLTP</sequence>
<organism evidence="1 2">
    <name type="scientific">Ensete ventricosum</name>
    <name type="common">Abyssinian banana</name>
    <name type="synonym">Musa ensete</name>
    <dbReference type="NCBI Taxonomy" id="4639"/>
    <lineage>
        <taxon>Eukaryota</taxon>
        <taxon>Viridiplantae</taxon>
        <taxon>Streptophyta</taxon>
        <taxon>Embryophyta</taxon>
        <taxon>Tracheophyta</taxon>
        <taxon>Spermatophyta</taxon>
        <taxon>Magnoliopsida</taxon>
        <taxon>Liliopsida</taxon>
        <taxon>Zingiberales</taxon>
        <taxon>Musaceae</taxon>
        <taxon>Ensete</taxon>
    </lineage>
</organism>
<evidence type="ECO:0000313" key="2">
    <source>
        <dbReference type="Proteomes" id="UP000287651"/>
    </source>
</evidence>
<name>A0A426XVR0_ENSVE</name>
<dbReference type="EMBL" id="AMZH03017010">
    <property type="protein sequence ID" value="RRT43628.1"/>
    <property type="molecule type" value="Genomic_DNA"/>
</dbReference>
<dbReference type="AlphaFoldDB" id="A0A426XVR0"/>
<accession>A0A426XVR0</accession>
<dbReference type="Proteomes" id="UP000287651">
    <property type="component" value="Unassembled WGS sequence"/>
</dbReference>
<gene>
    <name evidence="1" type="ORF">B296_00056270</name>
</gene>
<proteinExistence type="predicted"/>
<evidence type="ECO:0000313" key="1">
    <source>
        <dbReference type="EMBL" id="RRT43628.1"/>
    </source>
</evidence>